<dbReference type="KEGG" id="fcy:FRACYDRAFT_239701"/>
<dbReference type="GO" id="GO:0016791">
    <property type="term" value="F:phosphatase activity"/>
    <property type="evidence" value="ECO:0007669"/>
    <property type="project" value="TreeGrafter"/>
</dbReference>
<dbReference type="InterPro" id="IPR013078">
    <property type="entry name" value="His_Pase_superF_clade-1"/>
</dbReference>
<accession>A0A1E7FA18</accession>
<sequence length="396" mass="44352">MGMGAQLMALPFMIVWYGAWIISSITRPLILATFFCMALNPRAAKAKIILFVNTFRYLILSKDKKWKKSDENPASFFSKDDNGEYIVVDKKTVVFLRHGESTWNDTFNKGDRKQVKFLMAFIPNLFISLAYEWYFLVRGRSDESWFYDSPLSSKGISQAEGVAKFLRNTDPKYATPKEAKFLRLIKGEDDTSTADGSGNGRCVFVSSNLRRATSTCAIAMSGRLDRKIPGDNIIILQELQEASINPDAQSISPPFGKLVTSFTDSNHVKDIYADQTVTSLNKGNKDIKSNGKKRMHAFCDLIFATGNDDGGKKKKNDNTGSLLSDADNLLCTGHSYWFRAFFQTYLPSDFQHVSKTKKLINGGMVGFTLCHTKAKTTGEDKYMIDPNSLVVLYGGF</sequence>
<dbReference type="InterPro" id="IPR050275">
    <property type="entry name" value="PGM_Phosphatase"/>
</dbReference>
<dbReference type="Gene3D" id="3.40.50.1240">
    <property type="entry name" value="Phosphoglycerate mutase-like"/>
    <property type="match status" value="1"/>
</dbReference>
<dbReference type="PANTHER" id="PTHR48100">
    <property type="entry name" value="BROAD-SPECIFICITY PHOSPHATASE YOR283W-RELATED"/>
    <property type="match status" value="1"/>
</dbReference>
<dbReference type="InterPro" id="IPR029033">
    <property type="entry name" value="His_PPase_superfam"/>
</dbReference>
<dbReference type="CDD" id="cd07067">
    <property type="entry name" value="HP_PGM_like"/>
    <property type="match status" value="1"/>
</dbReference>
<reference evidence="2 3" key="1">
    <citation type="submission" date="2016-09" db="EMBL/GenBank/DDBJ databases">
        <title>Extensive genetic diversity and differential bi-allelic expression allows diatom success in the polar Southern Ocean.</title>
        <authorList>
            <consortium name="DOE Joint Genome Institute"/>
            <person name="Mock T."/>
            <person name="Otillar R.P."/>
            <person name="Strauss J."/>
            <person name="Dupont C."/>
            <person name="Frickenhaus S."/>
            <person name="Maumus F."/>
            <person name="Mcmullan M."/>
            <person name="Sanges R."/>
            <person name="Schmutz J."/>
            <person name="Toseland A."/>
            <person name="Valas R."/>
            <person name="Veluchamy A."/>
            <person name="Ward B.J."/>
            <person name="Allen A."/>
            <person name="Barry K."/>
            <person name="Falciatore A."/>
            <person name="Ferrante M."/>
            <person name="Fortunato A.E."/>
            <person name="Gloeckner G."/>
            <person name="Gruber A."/>
            <person name="Hipkin R."/>
            <person name="Janech M."/>
            <person name="Kroth P."/>
            <person name="Leese F."/>
            <person name="Lindquist E."/>
            <person name="Lyon B.R."/>
            <person name="Martin J."/>
            <person name="Mayer C."/>
            <person name="Parker M."/>
            <person name="Quesneville H."/>
            <person name="Raymond J."/>
            <person name="Uhlig C."/>
            <person name="Valentin K.U."/>
            <person name="Worden A.Z."/>
            <person name="Armbrust E.V."/>
            <person name="Bowler C."/>
            <person name="Green B."/>
            <person name="Moulton V."/>
            <person name="Van Oosterhout C."/>
            <person name="Grigoriev I."/>
        </authorList>
    </citation>
    <scope>NUCLEOTIDE SEQUENCE [LARGE SCALE GENOMIC DNA]</scope>
    <source>
        <strain evidence="2 3">CCMP1102</strain>
    </source>
</reference>
<protein>
    <recommendedName>
        <fullName evidence="4">Phosphoglycerate mutase-like protein</fullName>
    </recommendedName>
</protein>
<dbReference type="GO" id="GO:0005829">
    <property type="term" value="C:cytosol"/>
    <property type="evidence" value="ECO:0007669"/>
    <property type="project" value="TreeGrafter"/>
</dbReference>
<dbReference type="EMBL" id="KV784359">
    <property type="protein sequence ID" value="OEU15020.1"/>
    <property type="molecule type" value="Genomic_DNA"/>
</dbReference>
<proteinExistence type="predicted"/>
<keyword evidence="1" id="KW-0472">Membrane</keyword>
<keyword evidence="3" id="KW-1185">Reference proteome</keyword>
<dbReference type="SUPFAM" id="SSF53254">
    <property type="entry name" value="Phosphoglycerate mutase-like"/>
    <property type="match status" value="1"/>
</dbReference>
<evidence type="ECO:0008006" key="4">
    <source>
        <dbReference type="Google" id="ProtNLM"/>
    </source>
</evidence>
<dbReference type="OrthoDB" id="496981at2759"/>
<keyword evidence="1" id="KW-1133">Transmembrane helix</keyword>
<evidence type="ECO:0000256" key="1">
    <source>
        <dbReference type="SAM" id="Phobius"/>
    </source>
</evidence>
<evidence type="ECO:0000313" key="3">
    <source>
        <dbReference type="Proteomes" id="UP000095751"/>
    </source>
</evidence>
<name>A0A1E7FA18_9STRA</name>
<evidence type="ECO:0000313" key="2">
    <source>
        <dbReference type="EMBL" id="OEU15020.1"/>
    </source>
</evidence>
<dbReference type="PANTHER" id="PTHR48100:SF33">
    <property type="entry name" value="PEPTIDASE S54 RHOMBOID DOMAIN-CONTAINING PROTEIN"/>
    <property type="match status" value="1"/>
</dbReference>
<feature type="transmembrane region" description="Helical" evidence="1">
    <location>
        <begin position="117"/>
        <end position="136"/>
    </location>
</feature>
<feature type="transmembrane region" description="Helical" evidence="1">
    <location>
        <begin position="14"/>
        <end position="39"/>
    </location>
</feature>
<dbReference type="InParanoid" id="A0A1E7FA18"/>
<dbReference type="AlphaFoldDB" id="A0A1E7FA18"/>
<keyword evidence="1" id="KW-0812">Transmembrane</keyword>
<gene>
    <name evidence="2" type="ORF">FRACYDRAFT_239701</name>
</gene>
<organism evidence="2 3">
    <name type="scientific">Fragilariopsis cylindrus CCMP1102</name>
    <dbReference type="NCBI Taxonomy" id="635003"/>
    <lineage>
        <taxon>Eukaryota</taxon>
        <taxon>Sar</taxon>
        <taxon>Stramenopiles</taxon>
        <taxon>Ochrophyta</taxon>
        <taxon>Bacillariophyta</taxon>
        <taxon>Bacillariophyceae</taxon>
        <taxon>Bacillariophycidae</taxon>
        <taxon>Bacillariales</taxon>
        <taxon>Bacillariaceae</taxon>
        <taxon>Fragilariopsis</taxon>
    </lineage>
</organism>
<dbReference type="Proteomes" id="UP000095751">
    <property type="component" value="Unassembled WGS sequence"/>
</dbReference>